<keyword evidence="2 4" id="KW-0689">Ribosomal protein</keyword>
<dbReference type="InterPro" id="IPR001351">
    <property type="entry name" value="Ribosomal_uS3_C"/>
</dbReference>
<evidence type="ECO:0000313" key="6">
    <source>
        <dbReference type="EMBL" id="AGH24050.1"/>
    </source>
</evidence>
<dbReference type="GeneID" id="16029452"/>
<keyword evidence="3 4" id="KW-0687">Ribonucleoprotein</keyword>
<dbReference type="EMBL" id="KC353353">
    <property type="protein sequence ID" value="AGH24050.1"/>
    <property type="molecule type" value="Genomic_DNA"/>
</dbReference>
<comment type="similarity">
    <text evidence="1 4">Belongs to the universal ribosomal protein uS3 family.</text>
</comment>
<accession>M4QCX9</accession>
<reference evidence="6" key="1">
    <citation type="journal article" date="2004" name="RNA">
        <title>Mitochondrial 3' tRNA editing in the jakobid Seculamonas ecuadoriensis: a novel mechanism and implications for tRNA processing.</title>
        <authorList>
            <person name="Leigh J."/>
            <person name="Lang B.F."/>
        </authorList>
    </citation>
    <scope>NUCLEOTIDE SEQUENCE</scope>
    <source>
        <strain evidence="6">ATCC 50634</strain>
    </source>
</reference>
<dbReference type="PROSITE" id="PS00548">
    <property type="entry name" value="RIBOSOMAL_S3"/>
    <property type="match status" value="1"/>
</dbReference>
<sequence>MGQKINPVSLRVGLNQLWDSRWAHNLKYSQYFKQDLLVRSFIEDLCNYQDLMLGKCAVWRVSSLEGLSYGFGKKEHVKPYLLIYSQVYVPQKVHSVHASWAQKQEWKKTFEDTISKHLDDYLNNAFSVGLLVDAIYEESTYGVKRPKGKADGELGVNADVVKWLLNKDCAFIAQWIANSFQRRKGMKEICKTIDKCMDYIQEEQKDTKFKLSGIKITCSGRFKLTDNEKRRNKMARIKTFKKGQVPLQTLKRHINYHTSTAYTADGTSGIKVWISYEPSYIN</sequence>
<dbReference type="GO" id="GO:0003723">
    <property type="term" value="F:RNA binding"/>
    <property type="evidence" value="ECO:0007669"/>
    <property type="project" value="InterPro"/>
</dbReference>
<evidence type="ECO:0000256" key="3">
    <source>
        <dbReference type="ARBA" id="ARBA00023274"/>
    </source>
</evidence>
<reference evidence="6" key="2">
    <citation type="journal article" date="2006" name="RNA">
        <title>Hybrid E. coli--Mitochondrial ribonuclease P RNAs are catalytically active.</title>
        <authorList>
            <person name="Seif E."/>
            <person name="Cadieux A."/>
            <person name="Lang B.F."/>
        </authorList>
    </citation>
    <scope>NUCLEOTIDE SEQUENCE</scope>
    <source>
        <strain evidence="6">ATCC 50634</strain>
    </source>
</reference>
<dbReference type="GO" id="GO:0006412">
    <property type="term" value="P:translation"/>
    <property type="evidence" value="ECO:0007669"/>
    <property type="project" value="InterPro"/>
</dbReference>
<dbReference type="GO" id="GO:1990904">
    <property type="term" value="C:ribonucleoprotein complex"/>
    <property type="evidence" value="ECO:0007669"/>
    <property type="project" value="UniProtKB-KW"/>
</dbReference>
<evidence type="ECO:0000259" key="5">
    <source>
        <dbReference type="Pfam" id="PF00189"/>
    </source>
</evidence>
<protein>
    <submittedName>
        <fullName evidence="6">Ribosomal protein S3</fullName>
    </submittedName>
</protein>
<dbReference type="InterPro" id="IPR018280">
    <property type="entry name" value="Ribosomal_uS3_CS"/>
</dbReference>
<dbReference type="InterPro" id="IPR036419">
    <property type="entry name" value="Ribosomal_S3_C_sf"/>
</dbReference>
<dbReference type="Pfam" id="PF00189">
    <property type="entry name" value="Ribosomal_S3_C"/>
    <property type="match status" value="1"/>
</dbReference>
<reference evidence="6" key="3">
    <citation type="journal article" date="2013" name="Genome Biol. Evol.">
        <title>Strikingly bacteria-like and gene-rich mitochondrial genomes throughout jakobid protists.</title>
        <authorList>
            <person name="Burger G."/>
            <person name="Gray M.W."/>
            <person name="Forget L."/>
            <person name="Lang B.F."/>
        </authorList>
    </citation>
    <scope>NUCLEOTIDE SEQUENCE</scope>
    <source>
        <strain evidence="6">ATCC 50634</strain>
    </source>
</reference>
<name>M4QCX9_HISAR</name>
<evidence type="ECO:0000256" key="2">
    <source>
        <dbReference type="ARBA" id="ARBA00022980"/>
    </source>
</evidence>
<dbReference type="GO" id="GO:0003735">
    <property type="term" value="F:structural constituent of ribosome"/>
    <property type="evidence" value="ECO:0007669"/>
    <property type="project" value="InterPro"/>
</dbReference>
<dbReference type="SUPFAM" id="SSF54814">
    <property type="entry name" value="Prokaryotic type KH domain (KH-domain type II)"/>
    <property type="match status" value="1"/>
</dbReference>
<organism evidence="6">
    <name type="scientific">Histiona aroides</name>
    <name type="common">Flagellate</name>
    <dbReference type="NCBI Taxonomy" id="392300"/>
    <lineage>
        <taxon>Eukaryota</taxon>
        <taxon>Discoba</taxon>
        <taxon>Jakobida</taxon>
        <taxon>Histionina</taxon>
        <taxon>Histionidae</taxon>
        <taxon>Histiona</taxon>
    </lineage>
</organism>
<dbReference type="RefSeq" id="YP_007890556.1">
    <property type="nucleotide sequence ID" value="NC_021125.1"/>
</dbReference>
<dbReference type="InterPro" id="IPR009019">
    <property type="entry name" value="KH_sf_prok-type"/>
</dbReference>
<geneLocation type="mitochondrion" evidence="6"/>
<dbReference type="AlphaFoldDB" id="M4QCX9"/>
<gene>
    <name evidence="6" type="primary">rps3</name>
</gene>
<dbReference type="GO" id="GO:0005840">
    <property type="term" value="C:ribosome"/>
    <property type="evidence" value="ECO:0007669"/>
    <property type="project" value="UniProtKB-KW"/>
</dbReference>
<keyword evidence="6" id="KW-0496">Mitochondrion</keyword>
<evidence type="ECO:0000256" key="4">
    <source>
        <dbReference type="RuleBase" id="RU003624"/>
    </source>
</evidence>
<evidence type="ECO:0000256" key="1">
    <source>
        <dbReference type="ARBA" id="ARBA00010761"/>
    </source>
</evidence>
<dbReference type="SUPFAM" id="SSF54821">
    <property type="entry name" value="Ribosomal protein S3 C-terminal domain"/>
    <property type="match status" value="1"/>
</dbReference>
<dbReference type="Gene3D" id="3.30.1140.32">
    <property type="entry name" value="Ribosomal protein S3, C-terminal domain"/>
    <property type="match status" value="1"/>
</dbReference>
<proteinExistence type="inferred from homology"/>
<feature type="domain" description="Small ribosomal subunit protein uS3 C-terminal" evidence="5">
    <location>
        <begin position="202"/>
        <end position="274"/>
    </location>
</feature>